<gene>
    <name evidence="2" type="ORF">BOLC8T52802H</name>
</gene>
<dbReference type="AlphaFoldDB" id="A0A3P6FN64"/>
<feature type="chain" id="PRO_5017972062" evidence="1">
    <location>
        <begin position="22"/>
        <end position="58"/>
    </location>
</feature>
<organism evidence="2">
    <name type="scientific">Brassica oleracea</name>
    <name type="common">Wild cabbage</name>
    <dbReference type="NCBI Taxonomy" id="3712"/>
    <lineage>
        <taxon>Eukaryota</taxon>
        <taxon>Viridiplantae</taxon>
        <taxon>Streptophyta</taxon>
        <taxon>Embryophyta</taxon>
        <taxon>Tracheophyta</taxon>
        <taxon>Spermatophyta</taxon>
        <taxon>Magnoliopsida</taxon>
        <taxon>eudicotyledons</taxon>
        <taxon>Gunneridae</taxon>
        <taxon>Pentapetalae</taxon>
        <taxon>rosids</taxon>
        <taxon>malvids</taxon>
        <taxon>Brassicales</taxon>
        <taxon>Brassicaceae</taxon>
        <taxon>Brassiceae</taxon>
        <taxon>Brassica</taxon>
    </lineage>
</organism>
<name>A0A3P6FN64_BRAOL</name>
<protein>
    <submittedName>
        <fullName evidence="2">Uncharacterized protein</fullName>
    </submittedName>
</protein>
<evidence type="ECO:0000256" key="1">
    <source>
        <dbReference type="SAM" id="SignalP"/>
    </source>
</evidence>
<dbReference type="EMBL" id="LR031879">
    <property type="protein sequence ID" value="VDD59573.1"/>
    <property type="molecule type" value="Genomic_DNA"/>
</dbReference>
<keyword evidence="1" id="KW-0732">Signal</keyword>
<feature type="signal peptide" evidence="1">
    <location>
        <begin position="1"/>
        <end position="21"/>
    </location>
</feature>
<proteinExistence type="predicted"/>
<evidence type="ECO:0000313" key="2">
    <source>
        <dbReference type="EMBL" id="VDD59573.1"/>
    </source>
</evidence>
<sequence length="58" mass="6579">MAQRIIIRLAMSLLAPTPSLVRLMTTTLSLKWMTVKTNGSMKVSHPQSIMVKPMRIIR</sequence>
<accession>A0A3P6FN64</accession>
<reference evidence="2" key="1">
    <citation type="submission" date="2018-11" db="EMBL/GenBank/DDBJ databases">
        <authorList>
            <consortium name="Genoscope - CEA"/>
            <person name="William W."/>
        </authorList>
    </citation>
    <scope>NUCLEOTIDE SEQUENCE</scope>
</reference>